<comment type="caution">
    <text evidence="2">The sequence shown here is derived from an EMBL/GenBank/DDBJ whole genome shotgun (WGS) entry which is preliminary data.</text>
</comment>
<accession>A0A9P4M7Y6</accession>
<keyword evidence="1" id="KW-0812">Transmembrane</keyword>
<keyword evidence="3" id="KW-1185">Reference proteome</keyword>
<proteinExistence type="predicted"/>
<dbReference type="AlphaFoldDB" id="A0A9P4M7Y6"/>
<dbReference type="Proteomes" id="UP000799772">
    <property type="component" value="Unassembled WGS sequence"/>
</dbReference>
<dbReference type="InterPro" id="IPR036305">
    <property type="entry name" value="RGS_sf"/>
</dbReference>
<gene>
    <name evidence="2" type="ORF">NA57DRAFT_76605</name>
</gene>
<keyword evidence="1" id="KW-1133">Transmembrane helix</keyword>
<feature type="transmembrane region" description="Helical" evidence="1">
    <location>
        <begin position="241"/>
        <end position="262"/>
    </location>
</feature>
<reference evidence="2" key="1">
    <citation type="journal article" date="2020" name="Stud. Mycol.">
        <title>101 Dothideomycetes genomes: a test case for predicting lifestyles and emergence of pathogens.</title>
        <authorList>
            <person name="Haridas S."/>
            <person name="Albert R."/>
            <person name="Binder M."/>
            <person name="Bloem J."/>
            <person name="Labutti K."/>
            <person name="Salamov A."/>
            <person name="Andreopoulos B."/>
            <person name="Baker S."/>
            <person name="Barry K."/>
            <person name="Bills G."/>
            <person name="Bluhm B."/>
            <person name="Cannon C."/>
            <person name="Castanera R."/>
            <person name="Culley D."/>
            <person name="Daum C."/>
            <person name="Ezra D."/>
            <person name="Gonzalez J."/>
            <person name="Henrissat B."/>
            <person name="Kuo A."/>
            <person name="Liang C."/>
            <person name="Lipzen A."/>
            <person name="Lutzoni F."/>
            <person name="Magnuson J."/>
            <person name="Mondo S."/>
            <person name="Nolan M."/>
            <person name="Ohm R."/>
            <person name="Pangilinan J."/>
            <person name="Park H.-J."/>
            <person name="Ramirez L."/>
            <person name="Alfaro M."/>
            <person name="Sun H."/>
            <person name="Tritt A."/>
            <person name="Yoshinaga Y."/>
            <person name="Zwiers L.-H."/>
            <person name="Turgeon B."/>
            <person name="Goodwin S."/>
            <person name="Spatafora J."/>
            <person name="Crous P."/>
            <person name="Grigoriev I."/>
        </authorList>
    </citation>
    <scope>NUCLEOTIDE SEQUENCE</scope>
    <source>
        <strain evidence="2">CBS 133067</strain>
    </source>
</reference>
<sequence>MGSELGNTVTTKPQARLDAVGIFYLTLNGAWTLILVCAVAYLFVKRRLPFLRIRGLPLTFGAIFFLHMYWMTVTTGYCYGPLAPEVAEYWIMGLWLPFGIAMFQASNSQLLHVAKMQKRYARNGSIDEPITPKRNLSRWRIIRWFQVADYPTRMFTYVGLGMLFQLFLTVFVYLISRKFHRSFGIPGTEVHGTIMEQKVQQGRGWEWWPTIFWQLFWAWIIAPIILWRARSIHDTHGWRVQTIACCIAGLPAAPMWLIGLYVDGMAPVNQYWIPPQWIALSIMVIEIFTVLLPCWQVMRHQTLQQETLAAIALWESKNKTGSISESDYTGSTKMAKSAWESFKGLSAFESGRAPIDMSQPESIFTMGALEYALKINPEPLRAFAALKDFTGENIGFLTELATWKSAWPAQGNGDGQFNEALYRQQFNRAIHIYAKFVSPIYADFAINIGYRELGALDEVFEQPARILYGDRGTINYSSITPFDNPLGSSGSEIEMVLSPTSTVFPPEKSHPSHPDDTPINEISEKVQYWGDIPSKFDPDVFNRPERSIKYLVLTNTWPKFVKDGGEDDFERRSSFERVAIYFRTMRSNPA</sequence>
<feature type="transmembrane region" description="Helical" evidence="1">
    <location>
        <begin position="211"/>
        <end position="229"/>
    </location>
</feature>
<evidence type="ECO:0000313" key="2">
    <source>
        <dbReference type="EMBL" id="KAF2097797.1"/>
    </source>
</evidence>
<dbReference type="OrthoDB" id="5313079at2759"/>
<dbReference type="EMBL" id="ML978127">
    <property type="protein sequence ID" value="KAF2097797.1"/>
    <property type="molecule type" value="Genomic_DNA"/>
</dbReference>
<organism evidence="2 3">
    <name type="scientific">Rhizodiscina lignyota</name>
    <dbReference type="NCBI Taxonomy" id="1504668"/>
    <lineage>
        <taxon>Eukaryota</taxon>
        <taxon>Fungi</taxon>
        <taxon>Dikarya</taxon>
        <taxon>Ascomycota</taxon>
        <taxon>Pezizomycotina</taxon>
        <taxon>Dothideomycetes</taxon>
        <taxon>Pleosporomycetidae</taxon>
        <taxon>Aulographales</taxon>
        <taxon>Rhizodiscinaceae</taxon>
        <taxon>Rhizodiscina</taxon>
    </lineage>
</organism>
<evidence type="ECO:0000313" key="3">
    <source>
        <dbReference type="Proteomes" id="UP000799772"/>
    </source>
</evidence>
<evidence type="ECO:0000256" key="1">
    <source>
        <dbReference type="SAM" id="Phobius"/>
    </source>
</evidence>
<dbReference type="SUPFAM" id="SSF48097">
    <property type="entry name" value="Regulator of G-protein signaling, RGS"/>
    <property type="match status" value="1"/>
</dbReference>
<feature type="transmembrane region" description="Helical" evidence="1">
    <location>
        <begin position="89"/>
        <end position="113"/>
    </location>
</feature>
<name>A0A9P4M7Y6_9PEZI</name>
<evidence type="ECO:0008006" key="4">
    <source>
        <dbReference type="Google" id="ProtNLM"/>
    </source>
</evidence>
<feature type="transmembrane region" description="Helical" evidence="1">
    <location>
        <begin position="20"/>
        <end position="44"/>
    </location>
</feature>
<keyword evidence="1" id="KW-0472">Membrane</keyword>
<protein>
    <recommendedName>
        <fullName evidence="4">RGS domain-containing protein</fullName>
    </recommendedName>
</protein>
<feature type="transmembrane region" description="Helical" evidence="1">
    <location>
        <begin position="56"/>
        <end position="77"/>
    </location>
</feature>
<feature type="transmembrane region" description="Helical" evidence="1">
    <location>
        <begin position="154"/>
        <end position="175"/>
    </location>
</feature>
<feature type="transmembrane region" description="Helical" evidence="1">
    <location>
        <begin position="277"/>
        <end position="295"/>
    </location>
</feature>